<dbReference type="PROSITE" id="PS50111">
    <property type="entry name" value="CHEMOTAXIS_TRANSDUC_2"/>
    <property type="match status" value="1"/>
</dbReference>
<feature type="region of interest" description="Disordered" evidence="2">
    <location>
        <begin position="536"/>
        <end position="558"/>
    </location>
</feature>
<evidence type="ECO:0000256" key="1">
    <source>
        <dbReference type="ARBA" id="ARBA00023224"/>
    </source>
</evidence>
<dbReference type="AlphaFoldDB" id="A0A0F9L344"/>
<evidence type="ECO:0000313" key="5">
    <source>
        <dbReference type="EMBL" id="KKM81521.1"/>
    </source>
</evidence>
<sequence>MNIGRRMVMGFAVLIALCTIVGVISVLQINSLNASVTEISEHDMVSMDYITESKYHTTKLVLLIHQYEDGETVGIKGNFTEDYEEVDEHLNDLILKHPDNAADLNTILSSTSDMNDLANDASTGIFFLMDSYWSVEGSVDDAEGYIQPIIASLVAAQNDTWAIANATLLSYYISQQTLESMEYFDAQDAAERTERRTDFNSLGMDAYMALGAIKNNPLGKNPGDIITTIQTWHNTTFEPLLTAPTTGLFDIMDLLETQDLALEAKAEIINDLLAVIEADVRAEADAGVKAANATATTSLVIVIVMITVAIVSGIAVAVPTVRGIVRVTKNMETVLKAGTDASINVSNIATELAASANEVNAASEEIASTTQEVSQNTQSQVNSLVAINKMANDIDAHSRNVMKSTNDINKIMEIITGISEQTNLLALNASIEAGRAGEHGRGFAVVADEVRKLAEESKNAVFETGDKVSEITERIKTSVELIGTITEDIESVTSAGEENSRAMEGISSASEQQTASMEEITSTANKLGSLAEDLKTKLGESGGNGQAKETNVKTEKQRKTLVKLSNVIRKKEEEVQN</sequence>
<feature type="domain" description="Methyl-accepting transducer" evidence="4">
    <location>
        <begin position="320"/>
        <end position="542"/>
    </location>
</feature>
<gene>
    <name evidence="5" type="ORF">LCGC14_1329020</name>
</gene>
<keyword evidence="3" id="KW-0472">Membrane</keyword>
<dbReference type="Pfam" id="PF00015">
    <property type="entry name" value="MCPsignal"/>
    <property type="match status" value="1"/>
</dbReference>
<dbReference type="Gene3D" id="1.10.287.950">
    <property type="entry name" value="Methyl-accepting chemotaxis protein"/>
    <property type="match status" value="1"/>
</dbReference>
<dbReference type="SMART" id="SM00283">
    <property type="entry name" value="MA"/>
    <property type="match status" value="1"/>
</dbReference>
<organism evidence="5">
    <name type="scientific">marine sediment metagenome</name>
    <dbReference type="NCBI Taxonomy" id="412755"/>
    <lineage>
        <taxon>unclassified sequences</taxon>
        <taxon>metagenomes</taxon>
        <taxon>ecological metagenomes</taxon>
    </lineage>
</organism>
<protein>
    <recommendedName>
        <fullName evidence="4">Methyl-accepting transducer domain-containing protein</fullName>
    </recommendedName>
</protein>
<name>A0A0F9L344_9ZZZZ</name>
<evidence type="ECO:0000259" key="4">
    <source>
        <dbReference type="PROSITE" id="PS50111"/>
    </source>
</evidence>
<dbReference type="SUPFAM" id="SSF58104">
    <property type="entry name" value="Methyl-accepting chemotaxis protein (MCP) signaling domain"/>
    <property type="match status" value="1"/>
</dbReference>
<accession>A0A0F9L344</accession>
<feature type="transmembrane region" description="Helical" evidence="3">
    <location>
        <begin position="299"/>
        <end position="321"/>
    </location>
</feature>
<dbReference type="GO" id="GO:0016020">
    <property type="term" value="C:membrane"/>
    <property type="evidence" value="ECO:0007669"/>
    <property type="project" value="InterPro"/>
</dbReference>
<dbReference type="EMBL" id="LAZR01008008">
    <property type="protein sequence ID" value="KKM81521.1"/>
    <property type="molecule type" value="Genomic_DNA"/>
</dbReference>
<dbReference type="PANTHER" id="PTHR32089:SF112">
    <property type="entry name" value="LYSOZYME-LIKE PROTEIN-RELATED"/>
    <property type="match status" value="1"/>
</dbReference>
<dbReference type="Pfam" id="PF12729">
    <property type="entry name" value="4HB_MCP_1"/>
    <property type="match status" value="1"/>
</dbReference>
<evidence type="ECO:0000256" key="3">
    <source>
        <dbReference type="SAM" id="Phobius"/>
    </source>
</evidence>
<reference evidence="5" key="1">
    <citation type="journal article" date="2015" name="Nature">
        <title>Complex archaea that bridge the gap between prokaryotes and eukaryotes.</title>
        <authorList>
            <person name="Spang A."/>
            <person name="Saw J.H."/>
            <person name="Jorgensen S.L."/>
            <person name="Zaremba-Niedzwiedzka K."/>
            <person name="Martijn J."/>
            <person name="Lind A.E."/>
            <person name="van Eijk R."/>
            <person name="Schleper C."/>
            <person name="Guy L."/>
            <person name="Ettema T.J."/>
        </authorList>
    </citation>
    <scope>NUCLEOTIDE SEQUENCE</scope>
</reference>
<evidence type="ECO:0000256" key="2">
    <source>
        <dbReference type="SAM" id="MobiDB-lite"/>
    </source>
</evidence>
<dbReference type="PANTHER" id="PTHR32089">
    <property type="entry name" value="METHYL-ACCEPTING CHEMOTAXIS PROTEIN MCPB"/>
    <property type="match status" value="1"/>
</dbReference>
<dbReference type="InterPro" id="IPR024478">
    <property type="entry name" value="HlyB_4HB_MCP"/>
</dbReference>
<comment type="caution">
    <text evidence="5">The sequence shown here is derived from an EMBL/GenBank/DDBJ whole genome shotgun (WGS) entry which is preliminary data.</text>
</comment>
<keyword evidence="1" id="KW-0807">Transducer</keyword>
<dbReference type="GO" id="GO:0007165">
    <property type="term" value="P:signal transduction"/>
    <property type="evidence" value="ECO:0007669"/>
    <property type="project" value="UniProtKB-KW"/>
</dbReference>
<keyword evidence="3" id="KW-1133">Transmembrane helix</keyword>
<keyword evidence="3" id="KW-0812">Transmembrane</keyword>
<proteinExistence type="predicted"/>
<dbReference type="InterPro" id="IPR004089">
    <property type="entry name" value="MCPsignal_dom"/>
</dbReference>